<dbReference type="Pfam" id="PF17930">
    <property type="entry name" value="LpxI_N"/>
    <property type="match status" value="1"/>
</dbReference>
<dbReference type="InterPro" id="IPR010415">
    <property type="entry name" value="LpxI_C"/>
</dbReference>
<evidence type="ECO:0000259" key="1">
    <source>
        <dbReference type="Pfam" id="PF06230"/>
    </source>
</evidence>
<reference evidence="4" key="1">
    <citation type="submission" date="2018-05" db="EMBL/GenBank/DDBJ databases">
        <title>Zavarzinia sp. HR-AS.</title>
        <authorList>
            <person name="Lee Y."/>
            <person name="Jeon C.O."/>
        </authorList>
    </citation>
    <scope>NUCLEOTIDE SEQUENCE [LARGE SCALE GENOMIC DNA]</scope>
    <source>
        <strain evidence="4">DSM 1231</strain>
    </source>
</reference>
<keyword evidence="4" id="KW-1185">Reference proteome</keyword>
<dbReference type="InterPro" id="IPR053174">
    <property type="entry name" value="LpxI"/>
</dbReference>
<dbReference type="PANTHER" id="PTHR39962">
    <property type="entry name" value="BLL4848 PROTEIN"/>
    <property type="match status" value="1"/>
</dbReference>
<comment type="caution">
    <text evidence="3">The sequence shown here is derived from an EMBL/GenBank/DDBJ whole genome shotgun (WGS) entry which is preliminary data.</text>
</comment>
<evidence type="ECO:0000259" key="2">
    <source>
        <dbReference type="Pfam" id="PF17930"/>
    </source>
</evidence>
<dbReference type="Gene3D" id="3.40.140.80">
    <property type="match status" value="1"/>
</dbReference>
<sequence>MSSPSCRRIPPAPSSCRAPIVAVPEPAPKLGIIAGGGDLPVRLAAACRRQGRPFFVLGLKGSAVARPDEGIADEWAAIGEVGRILALLRAAGCRAVVMAGNVARPDFKTLRLDWKGVRVLPRVLAGARKGDDNLLKALVQIFEDEGFAVAGADQVLDELLLPAGPLGCLGLGPGQEGDLARALQVVEALGRVDVGQGAVVAETEVLAIEAAEGTDRMLARCAELRAGWTARAGLLLKLPKHGQERRVDLPTIGVATVEGAARAGLAGIVGAAGATLVVDRAAVAARADELGLFVVGLQR</sequence>
<dbReference type="EMBL" id="QGLF01000001">
    <property type="protein sequence ID" value="PWR23829.1"/>
    <property type="molecule type" value="Genomic_DNA"/>
</dbReference>
<feature type="domain" description="LpxI C-terminal" evidence="1">
    <location>
        <begin position="173"/>
        <end position="295"/>
    </location>
</feature>
<evidence type="ECO:0000313" key="4">
    <source>
        <dbReference type="Proteomes" id="UP000246077"/>
    </source>
</evidence>
<evidence type="ECO:0000313" key="3">
    <source>
        <dbReference type="EMBL" id="PWR23829.1"/>
    </source>
</evidence>
<accession>A0A317EA69</accession>
<dbReference type="InterPro" id="IPR041255">
    <property type="entry name" value="LpxI_N"/>
</dbReference>
<gene>
    <name evidence="3" type="ORF">DKG75_04525</name>
</gene>
<dbReference type="Proteomes" id="UP000246077">
    <property type="component" value="Unassembled WGS sequence"/>
</dbReference>
<dbReference type="Pfam" id="PF06230">
    <property type="entry name" value="LpxI_C"/>
    <property type="match status" value="1"/>
</dbReference>
<dbReference type="InterPro" id="IPR043167">
    <property type="entry name" value="LpxI_C_sf"/>
</dbReference>
<dbReference type="OrthoDB" id="9789836at2"/>
<proteinExistence type="predicted"/>
<dbReference type="Gene3D" id="3.40.50.20">
    <property type="match status" value="1"/>
</dbReference>
<organism evidence="3 4">
    <name type="scientific">Zavarzinia compransoris</name>
    <dbReference type="NCBI Taxonomy" id="1264899"/>
    <lineage>
        <taxon>Bacteria</taxon>
        <taxon>Pseudomonadati</taxon>
        <taxon>Pseudomonadota</taxon>
        <taxon>Alphaproteobacteria</taxon>
        <taxon>Rhodospirillales</taxon>
        <taxon>Zavarziniaceae</taxon>
        <taxon>Zavarzinia</taxon>
    </lineage>
</organism>
<dbReference type="PANTHER" id="PTHR39962:SF1">
    <property type="entry name" value="LPXI FAMILY PROTEIN"/>
    <property type="match status" value="1"/>
</dbReference>
<name>A0A317EA69_9PROT</name>
<protein>
    <submittedName>
        <fullName evidence="3">DUF1009 domain-containing protein</fullName>
    </submittedName>
</protein>
<feature type="domain" description="LpxI N-terminal" evidence="2">
    <location>
        <begin position="29"/>
        <end position="159"/>
    </location>
</feature>
<dbReference type="AlphaFoldDB" id="A0A317EA69"/>